<dbReference type="Gene3D" id="3.30.1380.20">
    <property type="entry name" value="Trafficking protein particle complex subunit 3"/>
    <property type="match status" value="1"/>
</dbReference>
<comment type="caution">
    <text evidence="2">The sequence shown here is derived from an EMBL/GenBank/DDBJ whole genome shotgun (WGS) entry which is preliminary data.</text>
</comment>
<sequence length="173" mass="19784">MDVDPEWIGSKVDDVLTDEWIEGFELGWSWIVDLEREIYDLYPYEGDSKFLRVLYDAGYNSGERLGEGILNYFELGSKGLKERACYFDAFLSKIQLVRIEFSKEGDHRALTFVGGTPFARTFKEVVDGVICYHTAGLIAGCTKALFDKDVVVIESRCFARGDDDCEFQIWPDE</sequence>
<dbReference type="InterPro" id="IPR024096">
    <property type="entry name" value="NO_sig/Golgi_transp_ligand-bd"/>
</dbReference>
<dbReference type="SMART" id="SM00989">
    <property type="entry name" value="V4R"/>
    <property type="match status" value="1"/>
</dbReference>
<gene>
    <name evidence="2" type="ORF">ENI32_08700</name>
</gene>
<dbReference type="AlphaFoldDB" id="A0A7J2S3A9"/>
<name>A0A7J2S3A9_9EURY</name>
<accession>A0A7J2S3A9</accession>
<proteinExistence type="predicted"/>
<protein>
    <recommendedName>
        <fullName evidence="1">4-vinyl reductase 4VR domain-containing protein</fullName>
    </recommendedName>
</protein>
<dbReference type="EMBL" id="DRIE01000141">
    <property type="protein sequence ID" value="HEC57923.1"/>
    <property type="molecule type" value="Genomic_DNA"/>
</dbReference>
<evidence type="ECO:0000259" key="1">
    <source>
        <dbReference type="SMART" id="SM00989"/>
    </source>
</evidence>
<organism evidence="2">
    <name type="scientific">Candidatus Syntropharchaeum butanivorans</name>
    <dbReference type="NCBI Taxonomy" id="1839936"/>
    <lineage>
        <taxon>Archaea</taxon>
        <taxon>Methanobacteriati</taxon>
        <taxon>Methanobacteriota</taxon>
        <taxon>Stenosarchaea group</taxon>
        <taxon>Methanomicrobia</taxon>
        <taxon>Methanosarcinales</taxon>
        <taxon>ANME-2 cluster</taxon>
        <taxon>Candidatus Syntropharchaeum</taxon>
    </lineage>
</organism>
<dbReference type="SUPFAM" id="SSF111126">
    <property type="entry name" value="Ligand-binding domain in the NO signalling and Golgi transport"/>
    <property type="match status" value="1"/>
</dbReference>
<feature type="domain" description="4-vinyl reductase 4VR" evidence="1">
    <location>
        <begin position="98"/>
        <end position="171"/>
    </location>
</feature>
<dbReference type="Proteomes" id="UP000885936">
    <property type="component" value="Unassembled WGS sequence"/>
</dbReference>
<dbReference type="InterPro" id="IPR004096">
    <property type="entry name" value="V4R"/>
</dbReference>
<evidence type="ECO:0000313" key="2">
    <source>
        <dbReference type="EMBL" id="HEC57923.1"/>
    </source>
</evidence>
<reference evidence="2" key="1">
    <citation type="journal article" date="2020" name="mSystems">
        <title>Genome- and Community-Level Interaction Insights into Carbon Utilization and Element Cycling Functions of Hydrothermarchaeota in Hydrothermal Sediment.</title>
        <authorList>
            <person name="Zhou Z."/>
            <person name="Liu Y."/>
            <person name="Xu W."/>
            <person name="Pan J."/>
            <person name="Luo Z.H."/>
            <person name="Li M."/>
        </authorList>
    </citation>
    <scope>NUCLEOTIDE SEQUENCE [LARGE SCALE GENOMIC DNA]</scope>
    <source>
        <strain evidence="2">HyVt-386</strain>
    </source>
</reference>
<dbReference type="Pfam" id="PF02830">
    <property type="entry name" value="V4R"/>
    <property type="match status" value="1"/>
</dbReference>